<feature type="domain" description="Protein kinase" evidence="10">
    <location>
        <begin position="7"/>
        <end position="279"/>
    </location>
</feature>
<dbReference type="PANTHER" id="PTHR24346">
    <property type="entry name" value="MAP/MICROTUBULE AFFINITY-REGULATING KINASE"/>
    <property type="match status" value="1"/>
</dbReference>
<dbReference type="Gene3D" id="1.10.510.10">
    <property type="entry name" value="Transferase(Phosphotransferase) domain 1"/>
    <property type="match status" value="1"/>
</dbReference>
<gene>
    <name evidence="11" type="ORF">SSS_5734</name>
</gene>
<evidence type="ECO:0000313" key="13">
    <source>
        <dbReference type="Proteomes" id="UP000070412"/>
    </source>
</evidence>
<dbReference type="GO" id="GO:0005737">
    <property type="term" value="C:cytoplasm"/>
    <property type="evidence" value="ECO:0007669"/>
    <property type="project" value="TreeGrafter"/>
</dbReference>
<evidence type="ECO:0000256" key="2">
    <source>
        <dbReference type="ARBA" id="ARBA00022527"/>
    </source>
</evidence>
<dbReference type="EnsemblMetazoa" id="SSS_5734s_mrna">
    <property type="protein sequence ID" value="KAF7488543.1"/>
    <property type="gene ID" value="SSS_5734"/>
</dbReference>
<dbReference type="EMBL" id="WVUK01000066">
    <property type="protein sequence ID" value="KAF7488543.1"/>
    <property type="molecule type" value="Genomic_DNA"/>
</dbReference>
<reference evidence="11" key="2">
    <citation type="submission" date="2020-01" db="EMBL/GenBank/DDBJ databases">
        <authorList>
            <person name="Korhonen P.K.K."/>
            <person name="Guangxu M.G."/>
            <person name="Wang T.W."/>
            <person name="Stroehlein A.J.S."/>
            <person name="Young N.D."/>
            <person name="Ang C.-S.A."/>
            <person name="Fernando D.W.F."/>
            <person name="Lu H.L."/>
            <person name="Taylor S.T."/>
            <person name="Ehtesham M.E.M."/>
            <person name="Najaraj S.H.N."/>
            <person name="Harsha G.H.G."/>
            <person name="Madugundu A.M."/>
            <person name="Renuse S.R."/>
            <person name="Holt D.H."/>
            <person name="Pandey A.P."/>
            <person name="Papenfuss A.P."/>
            <person name="Gasser R.B.G."/>
            <person name="Fischer K.F."/>
        </authorList>
    </citation>
    <scope>NUCLEOTIDE SEQUENCE</scope>
    <source>
        <strain evidence="11">SSS_KF_BRIS2020</strain>
    </source>
</reference>
<accession>A0A834R711</accession>
<evidence type="ECO:0000256" key="7">
    <source>
        <dbReference type="ARBA" id="ARBA00047899"/>
    </source>
</evidence>
<dbReference type="Proteomes" id="UP000070412">
    <property type="component" value="Unassembled WGS sequence"/>
</dbReference>
<protein>
    <recommendedName>
        <fullName evidence="1">non-specific serine/threonine protein kinase</fullName>
        <ecNumber evidence="1">2.7.11.1</ecNumber>
    </recommendedName>
</protein>
<evidence type="ECO:0000259" key="10">
    <source>
        <dbReference type="PROSITE" id="PS50011"/>
    </source>
</evidence>
<evidence type="ECO:0000256" key="3">
    <source>
        <dbReference type="ARBA" id="ARBA00022679"/>
    </source>
</evidence>
<evidence type="ECO:0000313" key="12">
    <source>
        <dbReference type="EnsemblMetazoa" id="KAF7488543.1"/>
    </source>
</evidence>
<reference evidence="13" key="1">
    <citation type="journal article" date="2020" name="PLoS Negl. Trop. Dis.">
        <title>High-quality nuclear genome for Sarcoptes scabiei-A critical resource for a neglected parasite.</title>
        <authorList>
            <person name="Korhonen P.K."/>
            <person name="Gasser R.B."/>
            <person name="Ma G."/>
            <person name="Wang T."/>
            <person name="Stroehlein A.J."/>
            <person name="Young N.D."/>
            <person name="Ang C.S."/>
            <person name="Fernando D.D."/>
            <person name="Lu H.C."/>
            <person name="Taylor S."/>
            <person name="Reynolds S.L."/>
            <person name="Mofiz E."/>
            <person name="Najaraj S.H."/>
            <person name="Gowda H."/>
            <person name="Madugundu A."/>
            <person name="Renuse S."/>
            <person name="Holt D."/>
            <person name="Pandey A."/>
            <person name="Papenfuss A.T."/>
            <person name="Fischer K."/>
        </authorList>
    </citation>
    <scope>NUCLEOTIDE SEQUENCE [LARGE SCALE GENOMIC DNA]</scope>
</reference>
<evidence type="ECO:0000256" key="6">
    <source>
        <dbReference type="ARBA" id="ARBA00022840"/>
    </source>
</evidence>
<dbReference type="FunFam" id="3.30.200.20:FF:000003">
    <property type="entry name" value="Non-specific serine/threonine protein kinase"/>
    <property type="match status" value="1"/>
</dbReference>
<name>A0A834R711_SARSC</name>
<sequence>MAAGLYDITNEVLGKGHFAIVKLAKHCLTGEHVAVKIVDKSKLTKEGLEQLSCEIKLWSILSRHEHPNVVKLYQCIDTRTKLYLVMEYCGSDVCDLYDHIQKRNDGNGLEEDEAKFIFRQICQAIFYCHSLKIVHRDLKPENILIIVNKDNDSAKDEITTTVKLIDFGFSNEWCEDEMLRTSCGSLAYSAPEILLGDKYDGPKVDIWALGCILYILLYGRNPFMQFNDNETLIRILDCSFAIPEKSSVSEISRNLIFNLLKKDPNERLSIEQILNHRWLKETNEKKTLNYCGKKESRFKNLVHEHIIDQMIRQGIGVSKDTIRNILKNEHIETNQSNETDKVKNNITDHHYIKATYHLLKDKSTRNSKGIDIDQPTPMKQQKRGILTKRTDSNSIHNRVSERKSLNLLSTTQSLSNLDVPTGSSCYVLPLARKCSIVSEEGSIFAENSNSSERDDHSLDRIPNHFTSQNSIEQTQHSLKNNPSSSIDIFVTDASSNFTSNEKILENHLHSNEKIENFRKDLGIHPVSSSPDLYEIETNNSKDFDLSDTIISNCTADPNDKLLFKQSFEQGENAGKKLNNIRKMMIETDRKKYNSSETELADPKSPSLRVIVQSKSLNNIAFNDHRVAEINENSNSKISDNNEEIGITKMANSISTTTIKSNQKSDKSDCCIVC</sequence>
<comment type="catalytic activity">
    <reaction evidence="7">
        <text>L-threonyl-[protein] + ATP = O-phospho-L-threonyl-[protein] + ADP + H(+)</text>
        <dbReference type="Rhea" id="RHEA:46608"/>
        <dbReference type="Rhea" id="RHEA-COMP:11060"/>
        <dbReference type="Rhea" id="RHEA-COMP:11605"/>
        <dbReference type="ChEBI" id="CHEBI:15378"/>
        <dbReference type="ChEBI" id="CHEBI:30013"/>
        <dbReference type="ChEBI" id="CHEBI:30616"/>
        <dbReference type="ChEBI" id="CHEBI:61977"/>
        <dbReference type="ChEBI" id="CHEBI:456216"/>
        <dbReference type="EC" id="2.7.11.1"/>
    </reaction>
</comment>
<proteinExistence type="predicted"/>
<evidence type="ECO:0000256" key="5">
    <source>
        <dbReference type="ARBA" id="ARBA00022777"/>
    </source>
</evidence>
<feature type="binding site" evidence="9">
    <location>
        <position position="36"/>
    </location>
    <ligand>
        <name>ATP</name>
        <dbReference type="ChEBI" id="CHEBI:30616"/>
    </ligand>
</feature>
<dbReference type="PANTHER" id="PTHR24346:SF45">
    <property type="entry name" value="PROTEIN KINASE DOMAIN-CONTAINING PROTEIN"/>
    <property type="match status" value="1"/>
</dbReference>
<comment type="catalytic activity">
    <reaction evidence="8">
        <text>L-seryl-[protein] + ATP = O-phospho-L-seryl-[protein] + ADP + H(+)</text>
        <dbReference type="Rhea" id="RHEA:17989"/>
        <dbReference type="Rhea" id="RHEA-COMP:9863"/>
        <dbReference type="Rhea" id="RHEA-COMP:11604"/>
        <dbReference type="ChEBI" id="CHEBI:15378"/>
        <dbReference type="ChEBI" id="CHEBI:29999"/>
        <dbReference type="ChEBI" id="CHEBI:30616"/>
        <dbReference type="ChEBI" id="CHEBI:83421"/>
        <dbReference type="ChEBI" id="CHEBI:456216"/>
        <dbReference type="EC" id="2.7.11.1"/>
    </reaction>
</comment>
<evidence type="ECO:0000256" key="8">
    <source>
        <dbReference type="ARBA" id="ARBA00048679"/>
    </source>
</evidence>
<dbReference type="Pfam" id="PF00069">
    <property type="entry name" value="Pkinase"/>
    <property type="match status" value="1"/>
</dbReference>
<reference evidence="12" key="3">
    <citation type="submission" date="2022-06" db="UniProtKB">
        <authorList>
            <consortium name="EnsemblMetazoa"/>
        </authorList>
    </citation>
    <scope>IDENTIFICATION</scope>
</reference>
<dbReference type="PROSITE" id="PS00107">
    <property type="entry name" value="PROTEIN_KINASE_ATP"/>
    <property type="match status" value="1"/>
</dbReference>
<dbReference type="InterPro" id="IPR017441">
    <property type="entry name" value="Protein_kinase_ATP_BS"/>
</dbReference>
<evidence type="ECO:0000256" key="4">
    <source>
        <dbReference type="ARBA" id="ARBA00022741"/>
    </source>
</evidence>
<keyword evidence="3" id="KW-0808">Transferase</keyword>
<dbReference type="SMART" id="SM00220">
    <property type="entry name" value="S_TKc"/>
    <property type="match status" value="1"/>
</dbReference>
<dbReference type="OrthoDB" id="193931at2759"/>
<dbReference type="GO" id="GO:0005524">
    <property type="term" value="F:ATP binding"/>
    <property type="evidence" value="ECO:0007669"/>
    <property type="project" value="UniProtKB-UniRule"/>
</dbReference>
<dbReference type="FunFam" id="1.10.510.10:FF:000571">
    <property type="entry name" value="Maternal embryonic leucine zipper kinase"/>
    <property type="match status" value="1"/>
</dbReference>
<dbReference type="GO" id="GO:0035556">
    <property type="term" value="P:intracellular signal transduction"/>
    <property type="evidence" value="ECO:0007669"/>
    <property type="project" value="TreeGrafter"/>
</dbReference>
<organism evidence="11">
    <name type="scientific">Sarcoptes scabiei</name>
    <name type="common">Itch mite</name>
    <name type="synonym">Acarus scabiei</name>
    <dbReference type="NCBI Taxonomy" id="52283"/>
    <lineage>
        <taxon>Eukaryota</taxon>
        <taxon>Metazoa</taxon>
        <taxon>Ecdysozoa</taxon>
        <taxon>Arthropoda</taxon>
        <taxon>Chelicerata</taxon>
        <taxon>Arachnida</taxon>
        <taxon>Acari</taxon>
        <taxon>Acariformes</taxon>
        <taxon>Sarcoptiformes</taxon>
        <taxon>Astigmata</taxon>
        <taxon>Psoroptidia</taxon>
        <taxon>Sarcoptoidea</taxon>
        <taxon>Sarcoptidae</taxon>
        <taxon>Sarcoptinae</taxon>
        <taxon>Sarcoptes</taxon>
    </lineage>
</organism>
<dbReference type="AlphaFoldDB" id="A0A834R711"/>
<keyword evidence="4 9" id="KW-0547">Nucleotide-binding</keyword>
<keyword evidence="6 9" id="KW-0067">ATP-binding</keyword>
<dbReference type="EC" id="2.7.11.1" evidence="1"/>
<dbReference type="SUPFAM" id="SSF56112">
    <property type="entry name" value="Protein kinase-like (PK-like)"/>
    <property type="match status" value="1"/>
</dbReference>
<evidence type="ECO:0000256" key="9">
    <source>
        <dbReference type="PROSITE-ProRule" id="PRU10141"/>
    </source>
</evidence>
<dbReference type="InterPro" id="IPR000719">
    <property type="entry name" value="Prot_kinase_dom"/>
</dbReference>
<keyword evidence="5 11" id="KW-0418">Kinase</keyword>
<dbReference type="PROSITE" id="PS00108">
    <property type="entry name" value="PROTEIN_KINASE_ST"/>
    <property type="match status" value="1"/>
</dbReference>
<dbReference type="InterPro" id="IPR011009">
    <property type="entry name" value="Kinase-like_dom_sf"/>
</dbReference>
<evidence type="ECO:0000313" key="11">
    <source>
        <dbReference type="EMBL" id="KAF7488543.1"/>
    </source>
</evidence>
<dbReference type="GO" id="GO:0004674">
    <property type="term" value="F:protein serine/threonine kinase activity"/>
    <property type="evidence" value="ECO:0007669"/>
    <property type="project" value="UniProtKB-KW"/>
</dbReference>
<evidence type="ECO:0000256" key="1">
    <source>
        <dbReference type="ARBA" id="ARBA00012513"/>
    </source>
</evidence>
<dbReference type="PROSITE" id="PS50011">
    <property type="entry name" value="PROTEIN_KINASE_DOM"/>
    <property type="match status" value="1"/>
</dbReference>
<keyword evidence="2" id="KW-0723">Serine/threonine-protein kinase</keyword>
<keyword evidence="13" id="KW-1185">Reference proteome</keyword>
<dbReference type="InterPro" id="IPR008271">
    <property type="entry name" value="Ser/Thr_kinase_AS"/>
</dbReference>